<dbReference type="AlphaFoldDB" id="A0AAP0Q614"/>
<feature type="compositionally biased region" description="Basic and acidic residues" evidence="1">
    <location>
        <begin position="119"/>
        <end position="137"/>
    </location>
</feature>
<feature type="region of interest" description="Disordered" evidence="1">
    <location>
        <begin position="1"/>
        <end position="34"/>
    </location>
</feature>
<accession>A0AAP0Q614</accession>
<proteinExistence type="predicted"/>
<evidence type="ECO:0000313" key="3">
    <source>
        <dbReference type="Proteomes" id="UP001419268"/>
    </source>
</evidence>
<sequence>MEWRKWMRQMRGEEEEVGKDRDEDREKKGKFITGPTTCARHLPVLFSVSKFVSTCMYNSKKESDREVRERREERERVKEEGKERENWRRRERRRREIYGGGDRWCGRHRRAATPATGAVERRSAADHGYTEAADNKHVSRTNGTAAHELSGGIGSRSRDGDSK</sequence>
<feature type="region of interest" description="Disordered" evidence="1">
    <location>
        <begin position="59"/>
        <end position="90"/>
    </location>
</feature>
<dbReference type="EMBL" id="JBBNAG010000001">
    <property type="protein sequence ID" value="KAK9167364.1"/>
    <property type="molecule type" value="Genomic_DNA"/>
</dbReference>
<comment type="caution">
    <text evidence="2">The sequence shown here is derived from an EMBL/GenBank/DDBJ whole genome shotgun (WGS) entry which is preliminary data.</text>
</comment>
<feature type="compositionally biased region" description="Basic and acidic residues" evidence="1">
    <location>
        <begin position="59"/>
        <end position="88"/>
    </location>
</feature>
<organism evidence="2 3">
    <name type="scientific">Stephania cephalantha</name>
    <dbReference type="NCBI Taxonomy" id="152367"/>
    <lineage>
        <taxon>Eukaryota</taxon>
        <taxon>Viridiplantae</taxon>
        <taxon>Streptophyta</taxon>
        <taxon>Embryophyta</taxon>
        <taxon>Tracheophyta</taxon>
        <taxon>Spermatophyta</taxon>
        <taxon>Magnoliopsida</taxon>
        <taxon>Ranunculales</taxon>
        <taxon>Menispermaceae</taxon>
        <taxon>Menispermoideae</taxon>
        <taxon>Cissampelideae</taxon>
        <taxon>Stephania</taxon>
    </lineage>
</organism>
<evidence type="ECO:0000256" key="1">
    <source>
        <dbReference type="SAM" id="MobiDB-lite"/>
    </source>
</evidence>
<feature type="compositionally biased region" description="Basic and acidic residues" evidence="1">
    <location>
        <begin position="18"/>
        <end position="29"/>
    </location>
</feature>
<name>A0AAP0Q614_9MAGN</name>
<protein>
    <submittedName>
        <fullName evidence="2">Uncharacterized protein</fullName>
    </submittedName>
</protein>
<gene>
    <name evidence="2" type="ORF">Scep_002555</name>
</gene>
<keyword evidence="3" id="KW-1185">Reference proteome</keyword>
<feature type="region of interest" description="Disordered" evidence="1">
    <location>
        <begin position="102"/>
        <end position="163"/>
    </location>
</feature>
<evidence type="ECO:0000313" key="2">
    <source>
        <dbReference type="EMBL" id="KAK9167364.1"/>
    </source>
</evidence>
<dbReference type="Proteomes" id="UP001419268">
    <property type="component" value="Unassembled WGS sequence"/>
</dbReference>
<reference evidence="2 3" key="1">
    <citation type="submission" date="2024-01" db="EMBL/GenBank/DDBJ databases">
        <title>Genome assemblies of Stephania.</title>
        <authorList>
            <person name="Yang L."/>
        </authorList>
    </citation>
    <scope>NUCLEOTIDE SEQUENCE [LARGE SCALE GENOMIC DNA]</scope>
    <source>
        <strain evidence="2">JXDWG</strain>
        <tissue evidence="2">Leaf</tissue>
    </source>
</reference>